<organism evidence="5 6">
    <name type="scientific">Thamnidium elegans</name>
    <dbReference type="NCBI Taxonomy" id="101142"/>
    <lineage>
        <taxon>Eukaryota</taxon>
        <taxon>Fungi</taxon>
        <taxon>Fungi incertae sedis</taxon>
        <taxon>Mucoromycota</taxon>
        <taxon>Mucoromycotina</taxon>
        <taxon>Mucoromycetes</taxon>
        <taxon>Mucorales</taxon>
        <taxon>Mucorineae</taxon>
        <taxon>Mucoraceae</taxon>
        <taxon>Thamnidium</taxon>
    </lineage>
</organism>
<dbReference type="PROSITE" id="PS00018">
    <property type="entry name" value="EF_HAND_1"/>
    <property type="match status" value="4"/>
</dbReference>
<keyword evidence="1" id="KW-0479">Metal-binding</keyword>
<reference evidence="5" key="1">
    <citation type="submission" date="2021-01" db="EMBL/GenBank/DDBJ databases">
        <title>Metabolic potential, ecology and presence of endohyphal bacteria is reflected in genomic diversity of Mucoromycotina.</title>
        <authorList>
            <person name="Muszewska A."/>
            <person name="Okrasinska A."/>
            <person name="Steczkiewicz K."/>
            <person name="Drgas O."/>
            <person name="Orlowska M."/>
            <person name="Perlinska-Lenart U."/>
            <person name="Aleksandrzak-Piekarczyk T."/>
            <person name="Szatraj K."/>
            <person name="Zielenkiewicz U."/>
            <person name="Pilsyk S."/>
            <person name="Malc E."/>
            <person name="Mieczkowski P."/>
            <person name="Kruszewska J.S."/>
            <person name="Biernat P."/>
            <person name="Pawlowska J."/>
        </authorList>
    </citation>
    <scope>NUCLEOTIDE SEQUENCE</scope>
    <source>
        <strain evidence="5">WA0000018081</strain>
    </source>
</reference>
<keyword evidence="6" id="KW-1185">Reference proteome</keyword>
<dbReference type="InterPro" id="IPR011992">
    <property type="entry name" value="EF-hand-dom_pair"/>
</dbReference>
<dbReference type="PANTHER" id="PTHR23048:SF0">
    <property type="entry name" value="CALMODULIN LIKE 3"/>
    <property type="match status" value="1"/>
</dbReference>
<dbReference type="FunFam" id="1.10.238.10:FF:000181">
    <property type="entry name" value="CALML5 isoform 1"/>
    <property type="match status" value="1"/>
</dbReference>
<keyword evidence="3" id="KW-0106">Calcium</keyword>
<dbReference type="Proteomes" id="UP000613177">
    <property type="component" value="Unassembled WGS sequence"/>
</dbReference>
<evidence type="ECO:0000256" key="2">
    <source>
        <dbReference type="ARBA" id="ARBA00022737"/>
    </source>
</evidence>
<dbReference type="InterPro" id="IPR018247">
    <property type="entry name" value="EF_Hand_1_Ca_BS"/>
</dbReference>
<feature type="domain" description="EF-hand" evidence="4">
    <location>
        <begin position="85"/>
        <end position="120"/>
    </location>
</feature>
<dbReference type="PANTHER" id="PTHR23048">
    <property type="entry name" value="MYOSIN LIGHT CHAIN 1, 3"/>
    <property type="match status" value="1"/>
</dbReference>
<dbReference type="SMART" id="SM00054">
    <property type="entry name" value="EFh"/>
    <property type="match status" value="4"/>
</dbReference>
<evidence type="ECO:0000256" key="3">
    <source>
        <dbReference type="ARBA" id="ARBA00022837"/>
    </source>
</evidence>
<comment type="caution">
    <text evidence="5">The sequence shown here is derived from an EMBL/GenBank/DDBJ whole genome shotgun (WGS) entry which is preliminary data.</text>
</comment>
<name>A0A8H7SYR6_9FUNG</name>
<feature type="domain" description="EF-hand" evidence="4">
    <location>
        <begin position="121"/>
        <end position="153"/>
    </location>
</feature>
<dbReference type="SUPFAM" id="SSF47473">
    <property type="entry name" value="EF-hand"/>
    <property type="match status" value="1"/>
</dbReference>
<dbReference type="FunFam" id="1.10.238.10:FF:000251">
    <property type="entry name" value="Calmodulin-related protein 97A"/>
    <property type="match status" value="1"/>
</dbReference>
<dbReference type="EMBL" id="JAEPRE010000012">
    <property type="protein sequence ID" value="KAG2236898.1"/>
    <property type="molecule type" value="Genomic_DNA"/>
</dbReference>
<dbReference type="Pfam" id="PF13499">
    <property type="entry name" value="EF-hand_7"/>
    <property type="match status" value="2"/>
</dbReference>
<evidence type="ECO:0000256" key="1">
    <source>
        <dbReference type="ARBA" id="ARBA00022723"/>
    </source>
</evidence>
<dbReference type="GO" id="GO:0005509">
    <property type="term" value="F:calcium ion binding"/>
    <property type="evidence" value="ECO:0007669"/>
    <property type="project" value="InterPro"/>
</dbReference>
<keyword evidence="2" id="KW-0677">Repeat</keyword>
<evidence type="ECO:0000313" key="5">
    <source>
        <dbReference type="EMBL" id="KAG2236898.1"/>
    </source>
</evidence>
<feature type="domain" description="EF-hand" evidence="4">
    <location>
        <begin position="48"/>
        <end position="83"/>
    </location>
</feature>
<evidence type="ECO:0000259" key="4">
    <source>
        <dbReference type="PROSITE" id="PS50222"/>
    </source>
</evidence>
<dbReference type="AlphaFoldDB" id="A0A8H7SYR6"/>
<sequence>MLLLDSDQLTQEQITEYREAFQLFDKNGDGSISASELGVVLRSFGMNPSDAELQDMVNDVDADNNGHIDFEEFLSLVKTLKSESDDTDDLQEAFKVFDADGNGVIDRDELHKVMSSLNETLTDHELDAMIREADINGDGQISFEEFKAMMGGK</sequence>
<proteinExistence type="predicted"/>
<feature type="domain" description="EF-hand" evidence="4">
    <location>
        <begin position="12"/>
        <end position="47"/>
    </location>
</feature>
<dbReference type="Gene3D" id="1.10.238.10">
    <property type="entry name" value="EF-hand"/>
    <property type="match status" value="2"/>
</dbReference>
<gene>
    <name evidence="5" type="ORF">INT48_002711</name>
</gene>
<dbReference type="InterPro" id="IPR050230">
    <property type="entry name" value="CALM/Myosin/TropC-like"/>
</dbReference>
<dbReference type="GO" id="GO:0016460">
    <property type="term" value="C:myosin II complex"/>
    <property type="evidence" value="ECO:0007669"/>
    <property type="project" value="TreeGrafter"/>
</dbReference>
<evidence type="ECO:0000313" key="6">
    <source>
        <dbReference type="Proteomes" id="UP000613177"/>
    </source>
</evidence>
<accession>A0A8H7SYR6</accession>
<dbReference type="CDD" id="cd00051">
    <property type="entry name" value="EFh"/>
    <property type="match status" value="1"/>
</dbReference>
<protein>
    <recommendedName>
        <fullName evidence="4">EF-hand domain-containing protein</fullName>
    </recommendedName>
</protein>
<dbReference type="PROSITE" id="PS50222">
    <property type="entry name" value="EF_HAND_2"/>
    <property type="match status" value="4"/>
</dbReference>
<dbReference type="InterPro" id="IPR002048">
    <property type="entry name" value="EF_hand_dom"/>
</dbReference>